<feature type="transmembrane region" description="Helical" evidence="2">
    <location>
        <begin position="246"/>
        <end position="268"/>
    </location>
</feature>
<dbReference type="AlphaFoldDB" id="A0A4V3SIZ2"/>
<feature type="compositionally biased region" description="Low complexity" evidence="1">
    <location>
        <begin position="393"/>
        <end position="413"/>
    </location>
</feature>
<evidence type="ECO:0000256" key="2">
    <source>
        <dbReference type="SAM" id="Phobius"/>
    </source>
</evidence>
<feature type="region of interest" description="Disordered" evidence="1">
    <location>
        <begin position="367"/>
        <end position="453"/>
    </location>
</feature>
<evidence type="ECO:0000256" key="3">
    <source>
        <dbReference type="SAM" id="SignalP"/>
    </source>
</evidence>
<organism evidence="4 5">
    <name type="scientific">Ascodesmis nigricans</name>
    <dbReference type="NCBI Taxonomy" id="341454"/>
    <lineage>
        <taxon>Eukaryota</taxon>
        <taxon>Fungi</taxon>
        <taxon>Dikarya</taxon>
        <taxon>Ascomycota</taxon>
        <taxon>Pezizomycotina</taxon>
        <taxon>Pezizomycetes</taxon>
        <taxon>Pezizales</taxon>
        <taxon>Ascodesmidaceae</taxon>
        <taxon>Ascodesmis</taxon>
    </lineage>
</organism>
<gene>
    <name evidence="4" type="ORF">EX30DRAFT_213593</name>
</gene>
<keyword evidence="2" id="KW-0812">Transmembrane</keyword>
<keyword evidence="2" id="KW-0472">Membrane</keyword>
<keyword evidence="2" id="KW-1133">Transmembrane helix</keyword>
<name>A0A4V3SIZ2_9PEZI</name>
<dbReference type="STRING" id="341454.A0A4V3SIZ2"/>
<keyword evidence="5" id="KW-1185">Reference proteome</keyword>
<keyword evidence="3" id="KW-0732">Signal</keyword>
<evidence type="ECO:0000313" key="5">
    <source>
        <dbReference type="Proteomes" id="UP000298138"/>
    </source>
</evidence>
<feature type="transmembrane region" description="Helical" evidence="2">
    <location>
        <begin position="280"/>
        <end position="298"/>
    </location>
</feature>
<accession>A0A4V3SIZ2</accession>
<feature type="signal peptide" evidence="3">
    <location>
        <begin position="1"/>
        <end position="20"/>
    </location>
</feature>
<evidence type="ECO:0000256" key="1">
    <source>
        <dbReference type="SAM" id="MobiDB-lite"/>
    </source>
</evidence>
<evidence type="ECO:0008006" key="6">
    <source>
        <dbReference type="Google" id="ProtNLM"/>
    </source>
</evidence>
<evidence type="ECO:0000313" key="4">
    <source>
        <dbReference type="EMBL" id="TGZ82045.1"/>
    </source>
</evidence>
<feature type="region of interest" description="Disordered" evidence="1">
    <location>
        <begin position="199"/>
        <end position="218"/>
    </location>
</feature>
<feature type="compositionally biased region" description="Low complexity" evidence="1">
    <location>
        <begin position="367"/>
        <end position="386"/>
    </location>
</feature>
<dbReference type="InParanoid" id="A0A4V3SIZ2"/>
<sequence>MRPPHLLAALLVTGTAVTSAWEVTSWIAETVSTYTYRNPTLYSYTNTVDITLTASPASPSVAPTSSYIYSDTYYSITYTTFYLPASAFPDPLPTSTYGGYGFDYTYQKYYVDSVFFTAPAYCSSKWTYTSTRTLDVPSAITNQLTPIATKTSLVTGSYDVYTRVYYMLKPGLFPTPTTAYAEPTRSILRKLSCERPYSQEEYNDSYNSGDSGSSWRDDSDLSYADGEKYYTWTEAQWAQSSVRAGAIAAIVIFFTLVLAGFAESYFWFSRLMSGKQAWRGGTWCWAIATIWGFCLLHRQKKRENGEERKELADKWKEMPKKEKLQLWGKWGFRWAYPEKLLGMKPGSAMGESGSVENGVGGVVPAQQTQQQMQEVRQGQQLPSATSPAPPAPDAAAPAASTSTPAPVPAVTSSNAGNPAPPAVYPPQGNAPSPSPPLPPRTSGESDSRPSAIV</sequence>
<feature type="chain" id="PRO_5020807365" description="Mid2 domain-containing protein" evidence="3">
    <location>
        <begin position="21"/>
        <end position="453"/>
    </location>
</feature>
<feature type="compositionally biased region" description="Low complexity" evidence="1">
    <location>
        <begin position="204"/>
        <end position="214"/>
    </location>
</feature>
<protein>
    <recommendedName>
        <fullName evidence="6">Mid2 domain-containing protein</fullName>
    </recommendedName>
</protein>
<dbReference type="Proteomes" id="UP000298138">
    <property type="component" value="Unassembled WGS sequence"/>
</dbReference>
<dbReference type="OrthoDB" id="3795566at2759"/>
<proteinExistence type="predicted"/>
<reference evidence="4 5" key="1">
    <citation type="submission" date="2019-04" db="EMBL/GenBank/DDBJ databases">
        <title>Comparative genomics and transcriptomics to analyze fruiting body development in filamentous ascomycetes.</title>
        <authorList>
            <consortium name="DOE Joint Genome Institute"/>
            <person name="Lutkenhaus R."/>
            <person name="Traeger S."/>
            <person name="Breuer J."/>
            <person name="Kuo A."/>
            <person name="Lipzen A."/>
            <person name="Pangilinan J."/>
            <person name="Dilworth D."/>
            <person name="Sandor L."/>
            <person name="Poggeler S."/>
            <person name="Barry K."/>
            <person name="Grigoriev I.V."/>
            <person name="Nowrousian M."/>
        </authorList>
    </citation>
    <scope>NUCLEOTIDE SEQUENCE [LARGE SCALE GENOMIC DNA]</scope>
    <source>
        <strain evidence="4 5">CBS 389.68</strain>
    </source>
</reference>
<dbReference type="EMBL" id="ML220116">
    <property type="protein sequence ID" value="TGZ82045.1"/>
    <property type="molecule type" value="Genomic_DNA"/>
</dbReference>